<feature type="compositionally biased region" description="Low complexity" evidence="1">
    <location>
        <begin position="63"/>
        <end position="73"/>
    </location>
</feature>
<feature type="compositionally biased region" description="Low complexity" evidence="1">
    <location>
        <begin position="294"/>
        <end position="316"/>
    </location>
</feature>
<dbReference type="EnsemblProtists" id="EOD18139">
    <property type="protein sequence ID" value="EOD18139"/>
    <property type="gene ID" value="EMIHUDRAFT_95940"/>
</dbReference>
<dbReference type="PaxDb" id="2903-EOD18139"/>
<dbReference type="Proteomes" id="UP000013827">
    <property type="component" value="Unassembled WGS sequence"/>
</dbReference>
<dbReference type="HOGENOM" id="CLU_840529_0_0_1"/>
<reference evidence="2" key="2">
    <citation type="submission" date="2024-10" db="UniProtKB">
        <authorList>
            <consortium name="EnsemblProtists"/>
        </authorList>
    </citation>
    <scope>IDENTIFICATION</scope>
</reference>
<name>A0A0D3J3Q4_EMIH1</name>
<keyword evidence="3" id="KW-1185">Reference proteome</keyword>
<reference evidence="3" key="1">
    <citation type="journal article" date="2013" name="Nature">
        <title>Pan genome of the phytoplankton Emiliania underpins its global distribution.</title>
        <authorList>
            <person name="Read B.A."/>
            <person name="Kegel J."/>
            <person name="Klute M.J."/>
            <person name="Kuo A."/>
            <person name="Lefebvre S.C."/>
            <person name="Maumus F."/>
            <person name="Mayer C."/>
            <person name="Miller J."/>
            <person name="Monier A."/>
            <person name="Salamov A."/>
            <person name="Young J."/>
            <person name="Aguilar M."/>
            <person name="Claverie J.M."/>
            <person name="Frickenhaus S."/>
            <person name="Gonzalez K."/>
            <person name="Herman E.K."/>
            <person name="Lin Y.C."/>
            <person name="Napier J."/>
            <person name="Ogata H."/>
            <person name="Sarno A.F."/>
            <person name="Shmutz J."/>
            <person name="Schroeder D."/>
            <person name="de Vargas C."/>
            <person name="Verret F."/>
            <person name="von Dassow P."/>
            <person name="Valentin K."/>
            <person name="Van de Peer Y."/>
            <person name="Wheeler G."/>
            <person name="Dacks J.B."/>
            <person name="Delwiche C.F."/>
            <person name="Dyhrman S.T."/>
            <person name="Glockner G."/>
            <person name="John U."/>
            <person name="Richards T."/>
            <person name="Worden A.Z."/>
            <person name="Zhang X."/>
            <person name="Grigoriev I.V."/>
            <person name="Allen A.E."/>
            <person name="Bidle K."/>
            <person name="Borodovsky M."/>
            <person name="Bowler C."/>
            <person name="Brownlee C."/>
            <person name="Cock J.M."/>
            <person name="Elias M."/>
            <person name="Gladyshev V.N."/>
            <person name="Groth M."/>
            <person name="Guda C."/>
            <person name="Hadaegh A."/>
            <person name="Iglesias-Rodriguez M.D."/>
            <person name="Jenkins J."/>
            <person name="Jones B.M."/>
            <person name="Lawson T."/>
            <person name="Leese F."/>
            <person name="Lindquist E."/>
            <person name="Lobanov A."/>
            <person name="Lomsadze A."/>
            <person name="Malik S.B."/>
            <person name="Marsh M.E."/>
            <person name="Mackinder L."/>
            <person name="Mock T."/>
            <person name="Mueller-Roeber B."/>
            <person name="Pagarete A."/>
            <person name="Parker M."/>
            <person name="Probert I."/>
            <person name="Quesneville H."/>
            <person name="Raines C."/>
            <person name="Rensing S.A."/>
            <person name="Riano-Pachon D.M."/>
            <person name="Richier S."/>
            <person name="Rokitta S."/>
            <person name="Shiraiwa Y."/>
            <person name="Soanes D.M."/>
            <person name="van der Giezen M."/>
            <person name="Wahlund T.M."/>
            <person name="Williams B."/>
            <person name="Wilson W."/>
            <person name="Wolfe G."/>
            <person name="Wurch L.L."/>
        </authorList>
    </citation>
    <scope>NUCLEOTIDE SEQUENCE</scope>
</reference>
<dbReference type="AlphaFoldDB" id="A0A0D3J3Q4"/>
<proteinExistence type="predicted"/>
<dbReference type="RefSeq" id="XP_005770568.1">
    <property type="nucleotide sequence ID" value="XM_005770511.1"/>
</dbReference>
<evidence type="ECO:0008006" key="4">
    <source>
        <dbReference type="Google" id="ProtNLM"/>
    </source>
</evidence>
<dbReference type="KEGG" id="ehx:EMIHUDRAFT_95940"/>
<accession>A0A0D3J3Q4</accession>
<organism evidence="2 3">
    <name type="scientific">Emiliania huxleyi (strain CCMP1516)</name>
    <dbReference type="NCBI Taxonomy" id="280463"/>
    <lineage>
        <taxon>Eukaryota</taxon>
        <taxon>Haptista</taxon>
        <taxon>Haptophyta</taxon>
        <taxon>Prymnesiophyceae</taxon>
        <taxon>Isochrysidales</taxon>
        <taxon>Noelaerhabdaceae</taxon>
        <taxon>Emiliania</taxon>
    </lineage>
</organism>
<feature type="region of interest" description="Disordered" evidence="1">
    <location>
        <begin position="53"/>
        <end position="96"/>
    </location>
</feature>
<evidence type="ECO:0000313" key="2">
    <source>
        <dbReference type="EnsemblProtists" id="EOD18139"/>
    </source>
</evidence>
<protein>
    <recommendedName>
        <fullName evidence="4">Pherophorin domain-containing protein</fullName>
    </recommendedName>
</protein>
<dbReference type="GeneID" id="19046140"/>
<evidence type="ECO:0000313" key="3">
    <source>
        <dbReference type="Proteomes" id="UP000013827"/>
    </source>
</evidence>
<sequence>MITSWVVLTSAQLGSKWLGAQAPLPATLPPTGTCTFKAAATCTANAQETCFRDETVRARSPRSRSLPASSRPPLTRPSPPRDAQCAEDPPPPRPWTPDGCSAGGVLTCRFCGFLHFPDCPPAPPPSLPSPPSPPKCDGCSWTLDYACPGEMPGYAVPGRKGIAKADGSECFNFCCVSPPPSLPSPPRPPPAFALNGVFDGEIEAASTERRLAHTELLRAFAIDGDAAGGDEELEVLSMHSPRDGGGEVADWKTVVQTVGSRPPDTGPGWSMPRRAALPPARTSPPSLLDASPTAPADAEPAGGDGSSDVSCSSAMSNQLGTHVSAIKNLYK</sequence>
<feature type="region of interest" description="Disordered" evidence="1">
    <location>
        <begin position="258"/>
        <end position="317"/>
    </location>
</feature>
<evidence type="ECO:0000256" key="1">
    <source>
        <dbReference type="SAM" id="MobiDB-lite"/>
    </source>
</evidence>